<feature type="domain" description="Zinc-hook" evidence="12">
    <location>
        <begin position="479"/>
        <end position="528"/>
    </location>
</feature>
<dbReference type="RefSeq" id="WP_124975813.1">
    <property type="nucleotide sequence ID" value="NZ_BDQK01000017.1"/>
</dbReference>
<keyword evidence="4" id="KW-0547">Nucleotide-binding</keyword>
<feature type="domain" description="Rad50/SbcC-type AAA" evidence="13">
    <location>
        <begin position="5"/>
        <end position="198"/>
    </location>
</feature>
<evidence type="ECO:0000256" key="11">
    <source>
        <dbReference type="RuleBase" id="RU363070"/>
    </source>
</evidence>
<dbReference type="GO" id="GO:0004527">
    <property type="term" value="F:exonuclease activity"/>
    <property type="evidence" value="ECO:0007669"/>
    <property type="project" value="UniProtKB-KW"/>
</dbReference>
<dbReference type="GO" id="GO:0006310">
    <property type="term" value="P:DNA recombination"/>
    <property type="evidence" value="ECO:0007669"/>
    <property type="project" value="UniProtKB-KW"/>
</dbReference>
<keyword evidence="11" id="KW-0540">Nuclease</keyword>
<feature type="coiled-coil region" evidence="11">
    <location>
        <begin position="542"/>
        <end position="596"/>
    </location>
</feature>
<evidence type="ECO:0000256" key="1">
    <source>
        <dbReference type="ARBA" id="ARBA00006930"/>
    </source>
</evidence>
<dbReference type="PANTHER" id="PTHR32114">
    <property type="entry name" value="ABC TRANSPORTER ABCH.3"/>
    <property type="match status" value="1"/>
</dbReference>
<evidence type="ECO:0000256" key="10">
    <source>
        <dbReference type="ARBA" id="ARBA00023204"/>
    </source>
</evidence>
<dbReference type="SUPFAM" id="SSF75712">
    <property type="entry name" value="Rad50 coiled-coil Zn hook"/>
    <property type="match status" value="1"/>
</dbReference>
<protein>
    <recommendedName>
        <fullName evidence="11">Nuclease SbcCD subunit C</fullName>
    </recommendedName>
</protein>
<comment type="subunit">
    <text evidence="2 11">Heterodimer of SbcC and SbcD.</text>
</comment>
<evidence type="ECO:0000313" key="14">
    <source>
        <dbReference type="EMBL" id="GBF82513.1"/>
    </source>
</evidence>
<dbReference type="InterPro" id="IPR038729">
    <property type="entry name" value="Rad50/SbcC_AAA"/>
</dbReference>
<comment type="function">
    <text evidence="11">SbcCD cleaves DNA hairpin structures. These structures can inhibit DNA replication and are intermediates in certain DNA recombination reactions. The complex acts as a 3'-&gt;5' double strand exonuclease that can open hairpins. It also has a 5' single-strand endonuclease activity.</text>
</comment>
<dbReference type="EMBL" id="BDQK01000017">
    <property type="protein sequence ID" value="GBF82513.1"/>
    <property type="molecule type" value="Genomic_DNA"/>
</dbReference>
<keyword evidence="9 11" id="KW-0175">Coiled coil</keyword>
<keyword evidence="7" id="KW-0862">Zinc</keyword>
<gene>
    <name evidence="11" type="primary">sbcC</name>
    <name evidence="14" type="ORF">AsFPU1_3943</name>
</gene>
<name>A0A401IMP5_APHSA</name>
<evidence type="ECO:0000256" key="3">
    <source>
        <dbReference type="ARBA" id="ARBA00022723"/>
    </source>
</evidence>
<evidence type="ECO:0000259" key="12">
    <source>
        <dbReference type="Pfam" id="PF04423"/>
    </source>
</evidence>
<proteinExistence type="inferred from homology"/>
<keyword evidence="10" id="KW-0234">DNA repair</keyword>
<dbReference type="SUPFAM" id="SSF52540">
    <property type="entry name" value="P-loop containing nucleoside triphosphate hydrolases"/>
    <property type="match status" value="2"/>
</dbReference>
<reference evidence="15" key="1">
    <citation type="submission" date="2017-05" db="EMBL/GenBank/DDBJ databases">
        <title>Physiological properties and genetic analysis related to exopolysaccharide production of fresh-water unicellular cyanobacterium Aphanothece sacrum, Suizenji Nori, that has been cultured as a food source in Japan.</title>
        <authorList>
            <person name="Kanesaki Y."/>
            <person name="Yoshikawa S."/>
            <person name="Ohki K."/>
        </authorList>
    </citation>
    <scope>NUCLEOTIDE SEQUENCE [LARGE SCALE GENOMIC DNA]</scope>
    <source>
        <strain evidence="15">FPU1</strain>
    </source>
</reference>
<keyword evidence="6 11" id="KW-0378">Hydrolase</keyword>
<dbReference type="GO" id="GO:0046872">
    <property type="term" value="F:metal ion binding"/>
    <property type="evidence" value="ECO:0007669"/>
    <property type="project" value="UniProtKB-KW"/>
</dbReference>
<dbReference type="Pfam" id="PF04423">
    <property type="entry name" value="Rad50_zn_hook"/>
    <property type="match status" value="1"/>
</dbReference>
<dbReference type="GO" id="GO:0006260">
    <property type="term" value="P:DNA replication"/>
    <property type="evidence" value="ECO:0007669"/>
    <property type="project" value="UniProtKB-KW"/>
</dbReference>
<keyword evidence="11 14" id="KW-0269">Exonuclease</keyword>
<dbReference type="GO" id="GO:0004519">
    <property type="term" value="F:endonuclease activity"/>
    <property type="evidence" value="ECO:0007669"/>
    <property type="project" value="UniProtKB-KW"/>
</dbReference>
<dbReference type="OrthoDB" id="9795626at2"/>
<feature type="coiled-coil region" evidence="11">
    <location>
        <begin position="394"/>
        <end position="487"/>
    </location>
</feature>
<keyword evidence="15" id="KW-1185">Reference proteome</keyword>
<dbReference type="PANTHER" id="PTHR32114:SF2">
    <property type="entry name" value="ABC TRANSPORTER ABCH.3"/>
    <property type="match status" value="1"/>
</dbReference>
<dbReference type="GO" id="GO:0016887">
    <property type="term" value="F:ATP hydrolysis activity"/>
    <property type="evidence" value="ECO:0007669"/>
    <property type="project" value="InterPro"/>
</dbReference>
<dbReference type="InterPro" id="IPR013134">
    <property type="entry name" value="Zn_hook_RAD50"/>
</dbReference>
<dbReference type="Gene3D" id="1.10.287.510">
    <property type="entry name" value="Helix hairpin bin"/>
    <property type="match status" value="1"/>
</dbReference>
<sequence length="1008" mass="118532">MIPLQLTLKNFLSYREATLDFRGLHTACICGANGAGKSSLLEAITWVIWGKTRTATDEDLIYLGADNVRVDYQFISQQETYRIIRIRKRGGNISLYFQIESGGEFRSINEKTVKTTQDQIITTLKLDYDTFVNSAYLRQGRADEFMLRSAPERKKILAELLKLDQYEFLATQAKDLSKQYKGQAEQIQLSLTSIKQQLTQETDFKQQQEKLAQDIKTLQLEQDTDIKRLQEVQEINNQRKIWTEQLNWQQNQYKKIIQDRQRLIQEKAELIPNITKKKTLIDQESDINQHYQEFIRLQQEQAKLSEQFKAYQETQQQKQELEQKLLKIYNELKLQISQRQTKLESLQQQEQELEQILKRSDEVKSGLEQLRLHRQRLHQLDKLQHQVTPLVQRQNSLKIQIERVKANLKAKLEQLHQIEKQFLLELDKIPQRRNILQEIDGKIEAIEKKKIYQKRVQEKRQEKQLLKEKLTVNQGSYEEQIEELEQKLKLLDIPEAICPLCEQGLDDNHRYHVVEKTQIKLQQIQEQIWLIKEKILINKRDLRNLDSENIQLEREVKSYDSLKQDFMQVDAKLEEVGEIKIKLKKVRQEIKQIEESLTTETYGLELQSEFNILTQKLKELNYDEQTHALVRGEVDKWRKAEIQQAKIADATRRQGIINQQKPELIQKIQDLDKQIKDLYINSEIKNKINELEQYLKELGYEQSYHQTILNSLRQAQSWQLKYQELQQAKQEYPQLKERLESLELRLDLQTNEVLKIEEQMKDLSDKIATIKDSEQELMILEKQIQTRRHKLDECLGQQGKLEQSLSQLTTIQQQYEDYDKQFKEVRKKYLIYKELGDAFGKNGIQALMIENVLPQLEAETNQILSRLTGNQLYIQFITQKSSRSGNSRKKQAKMIDTLDIFIADSKGTRAYETYSGGESFRINFSIRLALANLLAQRAGTSLQMLIIDEGFGTQDAEGCDRLIAAINAISSDFSCILAVTHMPQFKEAFQNRIEVYKTNQGSQLTLSS</sequence>
<organism evidence="14 15">
    <name type="scientific">Aphanothece sacrum FPU1</name>
    <dbReference type="NCBI Taxonomy" id="1920663"/>
    <lineage>
        <taxon>Bacteria</taxon>
        <taxon>Bacillati</taxon>
        <taxon>Cyanobacteriota</taxon>
        <taxon>Cyanophyceae</taxon>
        <taxon>Oscillatoriophycideae</taxon>
        <taxon>Chroococcales</taxon>
        <taxon>Aphanothecaceae</taxon>
        <taxon>Aphanothece</taxon>
    </lineage>
</organism>
<keyword evidence="11" id="KW-0255">Endonuclease</keyword>
<feature type="coiled-coil region" evidence="11">
    <location>
        <begin position="287"/>
        <end position="366"/>
    </location>
</feature>
<dbReference type="InterPro" id="IPR027417">
    <property type="entry name" value="P-loop_NTPase"/>
</dbReference>
<dbReference type="Pfam" id="PF13558">
    <property type="entry name" value="SbcC_Walker_B"/>
    <property type="match status" value="1"/>
</dbReference>
<dbReference type="GO" id="GO:0006302">
    <property type="term" value="P:double-strand break repair"/>
    <property type="evidence" value="ECO:0007669"/>
    <property type="project" value="InterPro"/>
</dbReference>
<dbReference type="AlphaFoldDB" id="A0A401IMP5"/>
<keyword evidence="11" id="KW-0233">DNA recombination</keyword>
<dbReference type="GO" id="GO:0005524">
    <property type="term" value="F:ATP binding"/>
    <property type="evidence" value="ECO:0007669"/>
    <property type="project" value="UniProtKB-KW"/>
</dbReference>
<dbReference type="NCBIfam" id="TIGR00618">
    <property type="entry name" value="sbcc"/>
    <property type="match status" value="1"/>
</dbReference>
<accession>A0A401IMP5</accession>
<comment type="caution">
    <text evidence="14">The sequence shown here is derived from an EMBL/GenBank/DDBJ whole genome shotgun (WGS) entry which is preliminary data.</text>
</comment>
<evidence type="ECO:0000256" key="5">
    <source>
        <dbReference type="ARBA" id="ARBA00022763"/>
    </source>
</evidence>
<evidence type="ECO:0000256" key="4">
    <source>
        <dbReference type="ARBA" id="ARBA00022741"/>
    </source>
</evidence>
<comment type="similarity">
    <text evidence="1 11">Belongs to the SMC family. SbcC subfamily.</text>
</comment>
<dbReference type="Proteomes" id="UP000287247">
    <property type="component" value="Unassembled WGS sequence"/>
</dbReference>
<dbReference type="InterPro" id="IPR004592">
    <property type="entry name" value="SbcC_gammaproteobac_type"/>
</dbReference>
<evidence type="ECO:0000256" key="9">
    <source>
        <dbReference type="ARBA" id="ARBA00023054"/>
    </source>
</evidence>
<evidence type="ECO:0000259" key="13">
    <source>
        <dbReference type="Pfam" id="PF13476"/>
    </source>
</evidence>
<keyword evidence="5" id="KW-0227">DNA damage</keyword>
<keyword evidence="11" id="KW-0235">DNA replication</keyword>
<keyword evidence="8" id="KW-0067">ATP-binding</keyword>
<evidence type="ECO:0000256" key="7">
    <source>
        <dbReference type="ARBA" id="ARBA00022833"/>
    </source>
</evidence>
<evidence type="ECO:0000313" key="15">
    <source>
        <dbReference type="Proteomes" id="UP000287247"/>
    </source>
</evidence>
<dbReference type="Gene3D" id="3.40.50.300">
    <property type="entry name" value="P-loop containing nucleotide triphosphate hydrolases"/>
    <property type="match status" value="2"/>
</dbReference>
<evidence type="ECO:0000256" key="2">
    <source>
        <dbReference type="ARBA" id="ARBA00011322"/>
    </source>
</evidence>
<dbReference type="Pfam" id="PF13476">
    <property type="entry name" value="AAA_23"/>
    <property type="match status" value="1"/>
</dbReference>
<keyword evidence="3" id="KW-0479">Metal-binding</keyword>
<feature type="coiled-coil region" evidence="11">
    <location>
        <begin position="725"/>
        <end position="828"/>
    </location>
</feature>
<evidence type="ECO:0000256" key="8">
    <source>
        <dbReference type="ARBA" id="ARBA00022840"/>
    </source>
</evidence>
<evidence type="ECO:0000256" key="6">
    <source>
        <dbReference type="ARBA" id="ARBA00022801"/>
    </source>
</evidence>